<organism evidence="2 3">
    <name type="scientific">Haloferax mucosum ATCC BAA-1512</name>
    <dbReference type="NCBI Taxonomy" id="662479"/>
    <lineage>
        <taxon>Archaea</taxon>
        <taxon>Methanobacteriati</taxon>
        <taxon>Methanobacteriota</taxon>
        <taxon>Stenosarchaea group</taxon>
        <taxon>Halobacteria</taxon>
        <taxon>Halobacteriales</taxon>
        <taxon>Haloferacaceae</taxon>
        <taxon>Haloferax</taxon>
    </lineage>
</organism>
<sequence length="95" mass="9593">MRLKQARALGGVLFVAAFAAALLADVLLPTAQLTQTHLMAFAAVTSALLGVDIAVGRTDQLSAALSGAISGWADASGSTDSTTNSNATQQEDSDD</sequence>
<feature type="region of interest" description="Disordered" evidence="1">
    <location>
        <begin position="73"/>
        <end position="95"/>
    </location>
</feature>
<proteinExistence type="predicted"/>
<dbReference type="EMBL" id="AOLN01000009">
    <property type="protein sequence ID" value="ELZ96068.1"/>
    <property type="molecule type" value="Genomic_DNA"/>
</dbReference>
<accession>M0IJQ1</accession>
<evidence type="ECO:0000313" key="3">
    <source>
        <dbReference type="Proteomes" id="UP000011550"/>
    </source>
</evidence>
<dbReference type="AlphaFoldDB" id="M0IJQ1"/>
<feature type="compositionally biased region" description="Polar residues" evidence="1">
    <location>
        <begin position="76"/>
        <end position="95"/>
    </location>
</feature>
<evidence type="ECO:0008006" key="4">
    <source>
        <dbReference type="Google" id="ProtNLM"/>
    </source>
</evidence>
<name>M0IJQ1_9EURY</name>
<dbReference type="PATRIC" id="fig|662479.7.peg.1167"/>
<evidence type="ECO:0000256" key="1">
    <source>
        <dbReference type="SAM" id="MobiDB-lite"/>
    </source>
</evidence>
<gene>
    <name evidence="2" type="ORF">C440_05742</name>
</gene>
<dbReference type="STRING" id="662479.C440_05742"/>
<evidence type="ECO:0000313" key="2">
    <source>
        <dbReference type="EMBL" id="ELZ96068.1"/>
    </source>
</evidence>
<comment type="caution">
    <text evidence="2">The sequence shown here is derived from an EMBL/GenBank/DDBJ whole genome shotgun (WGS) entry which is preliminary data.</text>
</comment>
<dbReference type="Proteomes" id="UP000011550">
    <property type="component" value="Unassembled WGS sequence"/>
</dbReference>
<protein>
    <recommendedName>
        <fullName evidence="4">Holin</fullName>
    </recommendedName>
</protein>
<reference evidence="2 3" key="1">
    <citation type="journal article" date="2014" name="PLoS Genet.">
        <title>Phylogenetically driven sequencing of extremely halophilic archaea reveals strategies for static and dynamic osmo-response.</title>
        <authorList>
            <person name="Becker E.A."/>
            <person name="Seitzer P.M."/>
            <person name="Tritt A."/>
            <person name="Larsen D."/>
            <person name="Krusor M."/>
            <person name="Yao A.I."/>
            <person name="Wu D."/>
            <person name="Madern D."/>
            <person name="Eisen J.A."/>
            <person name="Darling A.E."/>
            <person name="Facciotti M.T."/>
        </authorList>
    </citation>
    <scope>NUCLEOTIDE SEQUENCE [LARGE SCALE GENOMIC DNA]</scope>
    <source>
        <strain evidence="2 3">ATCC BAA-1512</strain>
    </source>
</reference>
<keyword evidence="3" id="KW-1185">Reference proteome</keyword>
<dbReference type="RefSeq" id="WP_008319128.1">
    <property type="nucleotide sequence ID" value="NZ_AOLN01000009.1"/>
</dbReference>